<dbReference type="InterPro" id="IPR011129">
    <property type="entry name" value="CSD"/>
</dbReference>
<dbReference type="InterPro" id="IPR012340">
    <property type="entry name" value="NA-bd_OB-fold"/>
</dbReference>
<dbReference type="GO" id="GO:0005737">
    <property type="term" value="C:cytoplasm"/>
    <property type="evidence" value="ECO:0007669"/>
    <property type="project" value="UniProtKB-SubCell"/>
</dbReference>
<feature type="compositionally biased region" description="Low complexity" evidence="3">
    <location>
        <begin position="174"/>
        <end position="184"/>
    </location>
</feature>
<protein>
    <recommendedName>
        <fullName evidence="4">CSD domain-containing protein</fullName>
    </recommendedName>
</protein>
<proteinExistence type="predicted"/>
<dbReference type="SUPFAM" id="SSF50249">
    <property type="entry name" value="Nucleic acid-binding proteins"/>
    <property type="match status" value="1"/>
</dbReference>
<dbReference type="PANTHER" id="PTHR46109">
    <property type="entry name" value="PROTEIN LIN-28"/>
    <property type="match status" value="1"/>
</dbReference>
<feature type="compositionally biased region" description="Polar residues" evidence="3">
    <location>
        <begin position="210"/>
        <end position="227"/>
    </location>
</feature>
<evidence type="ECO:0000256" key="3">
    <source>
        <dbReference type="SAM" id="MobiDB-lite"/>
    </source>
</evidence>
<evidence type="ECO:0000259" key="4">
    <source>
        <dbReference type="PROSITE" id="PS51857"/>
    </source>
</evidence>
<dbReference type="GO" id="GO:0031054">
    <property type="term" value="P:pre-miRNA processing"/>
    <property type="evidence" value="ECO:0007669"/>
    <property type="project" value="TreeGrafter"/>
</dbReference>
<feature type="domain" description="CSD" evidence="4">
    <location>
        <begin position="5"/>
        <end position="76"/>
    </location>
</feature>
<comment type="subcellular location">
    <subcellularLocation>
        <location evidence="1">Cytoplasm</location>
    </subcellularLocation>
</comment>
<dbReference type="InterPro" id="IPR002059">
    <property type="entry name" value="CSP_DNA-bd"/>
</dbReference>
<dbReference type="PRINTS" id="PR00050">
    <property type="entry name" value="COLDSHOCK"/>
</dbReference>
<name>A0A261XV58_9FUNG</name>
<dbReference type="GO" id="GO:0003729">
    <property type="term" value="F:mRNA binding"/>
    <property type="evidence" value="ECO:0007669"/>
    <property type="project" value="TreeGrafter"/>
</dbReference>
<dbReference type="SMART" id="SM00357">
    <property type="entry name" value="CSP"/>
    <property type="match status" value="1"/>
</dbReference>
<accession>A0A261XV58</accession>
<dbReference type="Pfam" id="PF00313">
    <property type="entry name" value="CSD"/>
    <property type="match status" value="1"/>
</dbReference>
<comment type="caution">
    <text evidence="5">The sequence shown here is derived from an EMBL/GenBank/DDBJ whole genome shotgun (WGS) entry which is preliminary data.</text>
</comment>
<dbReference type="Gene3D" id="2.40.50.140">
    <property type="entry name" value="Nucleic acid-binding proteins"/>
    <property type="match status" value="1"/>
</dbReference>
<feature type="region of interest" description="Disordered" evidence="3">
    <location>
        <begin position="164"/>
        <end position="227"/>
    </location>
</feature>
<dbReference type="EMBL" id="MVBO01000171">
    <property type="protein sequence ID" value="OZJ02265.1"/>
    <property type="molecule type" value="Genomic_DNA"/>
</dbReference>
<dbReference type="InterPro" id="IPR051373">
    <property type="entry name" value="Lin-28_RNA-binding"/>
</dbReference>
<keyword evidence="2" id="KW-0963">Cytoplasm</keyword>
<dbReference type="OrthoDB" id="422005at2759"/>
<dbReference type="PROSITE" id="PS51857">
    <property type="entry name" value="CSD_2"/>
    <property type="match status" value="1"/>
</dbReference>
<evidence type="ECO:0000256" key="1">
    <source>
        <dbReference type="ARBA" id="ARBA00004496"/>
    </source>
</evidence>
<dbReference type="CDD" id="cd04458">
    <property type="entry name" value="CSP_CDS"/>
    <property type="match status" value="1"/>
</dbReference>
<dbReference type="AlphaFoldDB" id="A0A261XV58"/>
<gene>
    <name evidence="5" type="ORF">BZG36_04693</name>
</gene>
<organism evidence="5 6">
    <name type="scientific">Bifiguratus adelaidae</name>
    <dbReference type="NCBI Taxonomy" id="1938954"/>
    <lineage>
        <taxon>Eukaryota</taxon>
        <taxon>Fungi</taxon>
        <taxon>Fungi incertae sedis</taxon>
        <taxon>Mucoromycota</taxon>
        <taxon>Mucoromycotina</taxon>
        <taxon>Endogonomycetes</taxon>
        <taxon>Endogonales</taxon>
        <taxon>Endogonales incertae sedis</taxon>
        <taxon>Bifiguratus</taxon>
    </lineage>
</organism>
<sequence>MSNTRHTGRVKFFNSQKGFGFIIPDKQIDSNPNEEVFVHHTSIHNSGGFKSLAEGELVEYEVIIGPKGMQAANVSGPGGAPVKGDPNAGRRVFDSRYNNSPQFVGYGGMGKHLPRARQSQLTYLMVIEAGYSTIPQPGFHAYPIPNTLSGAGAYPAGYSPYPHQYPQAAPPHSFPSSPYTPSSSQNFTTTSGQGAFVPGYGQYGRGGPYSTSSFATPPNHSQDQGQD</sequence>
<dbReference type="PANTHER" id="PTHR46109:SF1">
    <property type="entry name" value="PROTEIN LIN-28 HOMOLOG"/>
    <property type="match status" value="1"/>
</dbReference>
<evidence type="ECO:0000313" key="5">
    <source>
        <dbReference type="EMBL" id="OZJ02265.1"/>
    </source>
</evidence>
<dbReference type="GO" id="GO:0005634">
    <property type="term" value="C:nucleus"/>
    <property type="evidence" value="ECO:0007669"/>
    <property type="project" value="TreeGrafter"/>
</dbReference>
<evidence type="ECO:0000313" key="6">
    <source>
        <dbReference type="Proteomes" id="UP000242875"/>
    </source>
</evidence>
<evidence type="ECO:0000256" key="2">
    <source>
        <dbReference type="ARBA" id="ARBA00022490"/>
    </source>
</evidence>
<keyword evidence="6" id="KW-1185">Reference proteome</keyword>
<dbReference type="Proteomes" id="UP000242875">
    <property type="component" value="Unassembled WGS sequence"/>
</dbReference>
<reference evidence="5 6" key="1">
    <citation type="journal article" date="2017" name="Mycologia">
        <title>Bifiguratus adelaidae, gen. et sp. nov., a new member of Mucoromycotina in endophytic and soil-dwelling habitats.</title>
        <authorList>
            <person name="Torres-Cruz T.J."/>
            <person name="Billingsley Tobias T.L."/>
            <person name="Almatruk M."/>
            <person name="Hesse C."/>
            <person name="Kuske C.R."/>
            <person name="Desiro A."/>
            <person name="Benucci G.M."/>
            <person name="Bonito G."/>
            <person name="Stajich J.E."/>
            <person name="Dunlap C."/>
            <person name="Arnold A.E."/>
            <person name="Porras-Alfaro A."/>
        </authorList>
    </citation>
    <scope>NUCLEOTIDE SEQUENCE [LARGE SCALE GENOMIC DNA]</scope>
    <source>
        <strain evidence="5 6">AZ0501</strain>
    </source>
</reference>